<keyword evidence="4" id="KW-1185">Reference proteome</keyword>
<dbReference type="EMBL" id="GL732649">
    <property type="protein sequence ID" value="EFX68721.1"/>
    <property type="molecule type" value="Genomic_DNA"/>
</dbReference>
<feature type="compositionally biased region" description="Basic and acidic residues" evidence="1">
    <location>
        <begin position="68"/>
        <end position="80"/>
    </location>
</feature>
<evidence type="ECO:0000256" key="2">
    <source>
        <dbReference type="SAM" id="Phobius"/>
    </source>
</evidence>
<dbReference type="HOGENOM" id="CLU_1877506_0_0_1"/>
<dbReference type="Proteomes" id="UP000000305">
    <property type="component" value="Unassembled WGS sequence"/>
</dbReference>
<dbReference type="KEGG" id="dpx:DAPPUDRAFT_259659"/>
<feature type="compositionally biased region" description="Basic and acidic residues" evidence="1">
    <location>
        <begin position="1"/>
        <end position="55"/>
    </location>
</feature>
<dbReference type="InParanoid" id="E9HHL3"/>
<organism evidence="3 4">
    <name type="scientific">Daphnia pulex</name>
    <name type="common">Water flea</name>
    <dbReference type="NCBI Taxonomy" id="6669"/>
    <lineage>
        <taxon>Eukaryota</taxon>
        <taxon>Metazoa</taxon>
        <taxon>Ecdysozoa</taxon>
        <taxon>Arthropoda</taxon>
        <taxon>Crustacea</taxon>
        <taxon>Branchiopoda</taxon>
        <taxon>Diplostraca</taxon>
        <taxon>Cladocera</taxon>
        <taxon>Anomopoda</taxon>
        <taxon>Daphniidae</taxon>
        <taxon>Daphnia</taxon>
    </lineage>
</organism>
<sequence>MPPRRELTREEKDEKNRKAKEKRSLEDPEAKEVRLAAQREKAKFVREEKRRRLNPEDDQAAKNLKSQRAREDRQAEAPDERALRQRLRCNKYAFAHDLVIAMTRCKYALSTWSRRNLINYTAVGVVVIALDWYSKG</sequence>
<feature type="region of interest" description="Disordered" evidence="1">
    <location>
        <begin position="1"/>
        <end position="80"/>
    </location>
</feature>
<protein>
    <submittedName>
        <fullName evidence="3">Uncharacterized protein</fullName>
    </submittedName>
</protein>
<accession>E9HHL3</accession>
<keyword evidence="2" id="KW-0812">Transmembrane</keyword>
<keyword evidence="2" id="KW-0472">Membrane</keyword>
<feature type="transmembrane region" description="Helical" evidence="2">
    <location>
        <begin position="117"/>
        <end position="134"/>
    </location>
</feature>
<gene>
    <name evidence="3" type="ORF">DAPPUDRAFT_259659</name>
</gene>
<dbReference type="PhylomeDB" id="E9HHL3"/>
<evidence type="ECO:0000313" key="4">
    <source>
        <dbReference type="Proteomes" id="UP000000305"/>
    </source>
</evidence>
<name>E9HHL3_DAPPU</name>
<dbReference type="AlphaFoldDB" id="E9HHL3"/>
<proteinExistence type="predicted"/>
<evidence type="ECO:0000313" key="3">
    <source>
        <dbReference type="EMBL" id="EFX68721.1"/>
    </source>
</evidence>
<evidence type="ECO:0000256" key="1">
    <source>
        <dbReference type="SAM" id="MobiDB-lite"/>
    </source>
</evidence>
<reference evidence="3 4" key="1">
    <citation type="journal article" date="2011" name="Science">
        <title>The ecoresponsive genome of Daphnia pulex.</title>
        <authorList>
            <person name="Colbourne J.K."/>
            <person name="Pfrender M.E."/>
            <person name="Gilbert D."/>
            <person name="Thomas W.K."/>
            <person name="Tucker A."/>
            <person name="Oakley T.H."/>
            <person name="Tokishita S."/>
            <person name="Aerts A."/>
            <person name="Arnold G.J."/>
            <person name="Basu M.K."/>
            <person name="Bauer D.J."/>
            <person name="Caceres C.E."/>
            <person name="Carmel L."/>
            <person name="Casola C."/>
            <person name="Choi J.H."/>
            <person name="Detter J.C."/>
            <person name="Dong Q."/>
            <person name="Dusheyko S."/>
            <person name="Eads B.D."/>
            <person name="Frohlich T."/>
            <person name="Geiler-Samerotte K.A."/>
            <person name="Gerlach D."/>
            <person name="Hatcher P."/>
            <person name="Jogdeo S."/>
            <person name="Krijgsveld J."/>
            <person name="Kriventseva E.V."/>
            <person name="Kultz D."/>
            <person name="Laforsch C."/>
            <person name="Lindquist E."/>
            <person name="Lopez J."/>
            <person name="Manak J.R."/>
            <person name="Muller J."/>
            <person name="Pangilinan J."/>
            <person name="Patwardhan R.P."/>
            <person name="Pitluck S."/>
            <person name="Pritham E.J."/>
            <person name="Rechtsteiner A."/>
            <person name="Rho M."/>
            <person name="Rogozin I.B."/>
            <person name="Sakarya O."/>
            <person name="Salamov A."/>
            <person name="Schaack S."/>
            <person name="Shapiro H."/>
            <person name="Shiga Y."/>
            <person name="Skalitzky C."/>
            <person name="Smith Z."/>
            <person name="Souvorov A."/>
            <person name="Sung W."/>
            <person name="Tang Z."/>
            <person name="Tsuchiya D."/>
            <person name="Tu H."/>
            <person name="Vos H."/>
            <person name="Wang M."/>
            <person name="Wolf Y.I."/>
            <person name="Yamagata H."/>
            <person name="Yamada T."/>
            <person name="Ye Y."/>
            <person name="Shaw J.R."/>
            <person name="Andrews J."/>
            <person name="Crease T.J."/>
            <person name="Tang H."/>
            <person name="Lucas S.M."/>
            <person name="Robertson H.M."/>
            <person name="Bork P."/>
            <person name="Koonin E.V."/>
            <person name="Zdobnov E.M."/>
            <person name="Grigoriev I.V."/>
            <person name="Lynch M."/>
            <person name="Boore J.L."/>
        </authorList>
    </citation>
    <scope>NUCLEOTIDE SEQUENCE [LARGE SCALE GENOMIC DNA]</scope>
</reference>
<keyword evidence="2" id="KW-1133">Transmembrane helix</keyword>